<dbReference type="InterPro" id="IPR008090">
    <property type="entry name" value="Fe_iron_reduct"/>
</dbReference>
<dbReference type="RefSeq" id="WP_027287111.1">
    <property type="nucleotide sequence ID" value="NZ_NRRE01000034.1"/>
</dbReference>
<keyword evidence="4" id="KW-1185">Reference proteome</keyword>
<evidence type="ECO:0000313" key="3">
    <source>
        <dbReference type="EMBL" id="MBK1699103.1"/>
    </source>
</evidence>
<feature type="domain" description="Ferric siderophore reductase C-terminal" evidence="2">
    <location>
        <begin position="221"/>
        <end position="242"/>
    </location>
</feature>
<organism evidence="3 4">
    <name type="scientific">Rhodovibrio salinarum</name>
    <dbReference type="NCBI Taxonomy" id="1087"/>
    <lineage>
        <taxon>Bacteria</taxon>
        <taxon>Pseudomonadati</taxon>
        <taxon>Pseudomonadota</taxon>
        <taxon>Alphaproteobacteria</taxon>
        <taxon>Rhodospirillales</taxon>
        <taxon>Rhodovibrionaceae</taxon>
        <taxon>Rhodovibrio</taxon>
    </lineage>
</organism>
<accession>A0A934V204</accession>
<comment type="caution">
    <text evidence="3">The sequence shown here is derived from an EMBL/GenBank/DDBJ whole genome shotgun (WGS) entry which is preliminary data.</text>
</comment>
<dbReference type="EMBL" id="NRRE01000034">
    <property type="protein sequence ID" value="MBK1699103.1"/>
    <property type="molecule type" value="Genomic_DNA"/>
</dbReference>
<sequence length="250" mass="26546">MSVGRTARAPGLDLGALLTGDLAVLQGKVAGPDDPRPAVQSADLMTPTMLDRVVTPFAARWPTDARVAAVSFWTLKYFGTVIPPTVALVVLAGQHLPMRLAETEILLSADGEPEAIRYAGATAPGTPDDLLSEGLMAGHLGPLVAALAGWSRVSPRLLWGNAAHYYEWAVRVAAARPEADRAALAAARRWIDPQAPEAADASPFAGHIRYLDDAGTPVRRRKVCCLRYRLAGVDTCGSLCPLPKVRQAGR</sequence>
<feature type="domain" description="Aerobactin siderophore biosynthesis IucA/IucC-like C-terminal" evidence="1">
    <location>
        <begin position="71"/>
        <end position="191"/>
    </location>
</feature>
<dbReference type="Pfam" id="PF06276">
    <property type="entry name" value="FhuF"/>
    <property type="match status" value="1"/>
</dbReference>
<dbReference type="Proteomes" id="UP000778970">
    <property type="component" value="Unassembled WGS sequence"/>
</dbReference>
<dbReference type="GO" id="GO:0051537">
    <property type="term" value="F:2 iron, 2 sulfur cluster binding"/>
    <property type="evidence" value="ECO:0007669"/>
    <property type="project" value="InterPro"/>
</dbReference>
<dbReference type="GO" id="GO:0003824">
    <property type="term" value="F:catalytic activity"/>
    <property type="evidence" value="ECO:0007669"/>
    <property type="project" value="UniProtKB-ARBA"/>
</dbReference>
<name>A0A934V204_9PROT</name>
<evidence type="ECO:0000259" key="1">
    <source>
        <dbReference type="Pfam" id="PF06276"/>
    </source>
</evidence>
<dbReference type="InterPro" id="IPR024726">
    <property type="entry name" value="FhuF_C"/>
</dbReference>
<reference evidence="3" key="1">
    <citation type="submission" date="2017-08" db="EMBL/GenBank/DDBJ databases">
        <authorList>
            <person name="Imhoff J.F."/>
            <person name="Rahn T."/>
            <person name="Kuenzel S."/>
            <person name="Neulinger S.C."/>
        </authorList>
    </citation>
    <scope>NUCLEOTIDE SEQUENCE</scope>
    <source>
        <strain evidence="3">DSM 9154</strain>
    </source>
</reference>
<dbReference type="PRINTS" id="PR01714">
    <property type="entry name" value="2FE2SRDCTASE"/>
</dbReference>
<dbReference type="Pfam" id="PF11575">
    <property type="entry name" value="FhuF_C"/>
    <property type="match status" value="1"/>
</dbReference>
<evidence type="ECO:0000313" key="4">
    <source>
        <dbReference type="Proteomes" id="UP000778970"/>
    </source>
</evidence>
<proteinExistence type="predicted"/>
<dbReference type="NCBIfam" id="TIGR03951">
    <property type="entry name" value="Fe_III_red_FhuF"/>
    <property type="match status" value="1"/>
</dbReference>
<gene>
    <name evidence="3" type="primary">fhuF</name>
    <name evidence="3" type="ORF">CKO21_17810</name>
</gene>
<reference evidence="3" key="2">
    <citation type="journal article" date="2020" name="Microorganisms">
        <title>Osmotic Adaptation and Compatible Solute Biosynthesis of Phototrophic Bacteria as Revealed from Genome Analyses.</title>
        <authorList>
            <person name="Imhoff J.F."/>
            <person name="Rahn T."/>
            <person name="Kunzel S."/>
            <person name="Keller A."/>
            <person name="Neulinger S.C."/>
        </authorList>
    </citation>
    <scope>NUCLEOTIDE SEQUENCE</scope>
    <source>
        <strain evidence="3">DSM 9154</strain>
    </source>
</reference>
<dbReference type="InterPro" id="IPR022770">
    <property type="entry name" value="IucA/IucC-like_C"/>
</dbReference>
<dbReference type="AlphaFoldDB" id="A0A934V204"/>
<evidence type="ECO:0000259" key="2">
    <source>
        <dbReference type="Pfam" id="PF11575"/>
    </source>
</evidence>
<protein>
    <submittedName>
        <fullName evidence="3">Siderophore-iron reductase FhuF</fullName>
    </submittedName>
</protein>